<evidence type="ECO:0000313" key="9">
    <source>
        <dbReference type="EMBL" id="EMR09075.1"/>
    </source>
</evidence>
<gene>
    <name evidence="9" type="ORF">PNEG_02421</name>
</gene>
<dbReference type="GO" id="GO:0033557">
    <property type="term" value="C:Slx1-Slx4 complex"/>
    <property type="evidence" value="ECO:0007669"/>
    <property type="project" value="InterPro"/>
</dbReference>
<evidence type="ECO:0000256" key="8">
    <source>
        <dbReference type="SAM" id="MobiDB-lite"/>
    </source>
</evidence>
<keyword evidence="10" id="KW-1185">Reference proteome</keyword>
<evidence type="ECO:0000256" key="2">
    <source>
        <dbReference type="ARBA" id="ARBA00006661"/>
    </source>
</evidence>
<evidence type="ECO:0000256" key="4">
    <source>
        <dbReference type="ARBA" id="ARBA00023172"/>
    </source>
</evidence>
<dbReference type="GeneID" id="19896114"/>
<sequence>MNKKKEIDGSKKRIKKAEKNKKTEVLSKSVISPNSALDRISNQRLIFNLSTDKINQTNPFFIEKNRELYTSSFIKNIMNKRSKNLWEAVSRDLNGELIGEKNELFSKKSENYQNLIQCLRFSEVSESNMNPDLYISYKHNIKKENIDNCSKPNFIIINSSGSEEELLLNHDSSLVEKYHGKMFKSPIVNSNESGIDSLLLTEDSNLDKNKRISELHTKEIDLKKNLKAEKYASFTEDPLELINTTLDDSLYIESLNENVSLKIMKNDINNDILDEYGLEIKNNSYITKKKDLVEAIETRQISNPEGITMPDFRNYTLVQLQSEVSKYGFKIMHSRKTMIDLLVKCWELSNFSEKKQLIKNDKHNDCGLSQAFGNTLLEQSVTGTLKNCTLLAHLDSNLQSIFLTITKILKSTIGEIYWFKILRYEPIVLEQFIKWLFEQNIVVTLDIVKQYCNIYSICCVHLKTNRGFARKYL</sequence>
<dbReference type="EMBL" id="AFWA02000011">
    <property type="protein sequence ID" value="EMR09075.1"/>
    <property type="molecule type" value="Genomic_DNA"/>
</dbReference>
<dbReference type="eggNOG" id="ENOG502R79Y">
    <property type="taxonomic scope" value="Eukaryota"/>
</dbReference>
<protein>
    <recommendedName>
        <fullName evidence="7">Structure-specific endonuclease subunit SLX4</fullName>
    </recommendedName>
</protein>
<dbReference type="GO" id="GO:0006310">
    <property type="term" value="P:DNA recombination"/>
    <property type="evidence" value="ECO:0007669"/>
    <property type="project" value="UniProtKB-KW"/>
</dbReference>
<keyword evidence="5" id="KW-0234">DNA repair</keyword>
<comment type="caution">
    <text evidence="9">The sequence shown here is derived from an EMBL/GenBank/DDBJ whole genome shotgun (WGS) entry which is preliminary data.</text>
</comment>
<feature type="compositionally biased region" description="Basic and acidic residues" evidence="8">
    <location>
        <begin position="1"/>
        <end position="11"/>
    </location>
</feature>
<dbReference type="GO" id="GO:0006281">
    <property type="term" value="P:DNA repair"/>
    <property type="evidence" value="ECO:0007669"/>
    <property type="project" value="UniProtKB-KW"/>
</dbReference>
<dbReference type="GO" id="GO:0006260">
    <property type="term" value="P:DNA replication"/>
    <property type="evidence" value="ECO:0007669"/>
    <property type="project" value="InterPro"/>
</dbReference>
<comment type="subcellular location">
    <subcellularLocation>
        <location evidence="1">Nucleus</location>
    </subcellularLocation>
</comment>
<evidence type="ECO:0000313" key="10">
    <source>
        <dbReference type="Proteomes" id="UP000011958"/>
    </source>
</evidence>
<evidence type="ECO:0000256" key="3">
    <source>
        <dbReference type="ARBA" id="ARBA00022763"/>
    </source>
</evidence>
<dbReference type="Pfam" id="PF09494">
    <property type="entry name" value="Slx4"/>
    <property type="match status" value="1"/>
</dbReference>
<evidence type="ECO:0000256" key="1">
    <source>
        <dbReference type="ARBA" id="ARBA00004123"/>
    </source>
</evidence>
<dbReference type="CDD" id="cd22999">
    <property type="entry name" value="SAP_SLX4"/>
    <property type="match status" value="1"/>
</dbReference>
<name>M7P5B8_PNEMU</name>
<dbReference type="VEuPathDB" id="FungiDB:PNEG_02421"/>
<keyword evidence="6" id="KW-0539">Nucleus</keyword>
<evidence type="ECO:0000256" key="5">
    <source>
        <dbReference type="ARBA" id="ARBA00023204"/>
    </source>
</evidence>
<dbReference type="RefSeq" id="XP_007874427.1">
    <property type="nucleotide sequence ID" value="XM_007876236.1"/>
</dbReference>
<dbReference type="HOGENOM" id="CLU_577610_0_0_1"/>
<organism evidence="9 10">
    <name type="scientific">Pneumocystis murina (strain B123)</name>
    <name type="common">Mouse pneumocystis pneumonia agent</name>
    <name type="synonym">Pneumocystis carinii f. sp. muris</name>
    <dbReference type="NCBI Taxonomy" id="1069680"/>
    <lineage>
        <taxon>Eukaryota</taxon>
        <taxon>Fungi</taxon>
        <taxon>Dikarya</taxon>
        <taxon>Ascomycota</taxon>
        <taxon>Taphrinomycotina</taxon>
        <taxon>Pneumocystomycetes</taxon>
        <taxon>Pneumocystaceae</taxon>
        <taxon>Pneumocystis</taxon>
    </lineage>
</organism>
<dbReference type="Proteomes" id="UP000011958">
    <property type="component" value="Unassembled WGS sequence"/>
</dbReference>
<keyword evidence="4" id="KW-0233">DNA recombination</keyword>
<dbReference type="OrthoDB" id="5349119at2759"/>
<keyword evidence="3" id="KW-0227">DNA damage</keyword>
<reference evidence="10" key="1">
    <citation type="journal article" date="2016" name="Nat. Commun.">
        <title>Genome analysis of three Pneumocystis species reveals adaptation mechanisms to life exclusively in mammalian hosts.</title>
        <authorList>
            <person name="Ma L."/>
            <person name="Chen Z."/>
            <person name="Huang D.W."/>
            <person name="Kutty G."/>
            <person name="Ishihara M."/>
            <person name="Wang H."/>
            <person name="Abouelleil A."/>
            <person name="Bishop L."/>
            <person name="Davey E."/>
            <person name="Deng R."/>
            <person name="Deng X."/>
            <person name="Fan L."/>
            <person name="Fantoni G."/>
            <person name="Fitzgerald M."/>
            <person name="Gogineni E."/>
            <person name="Goldberg J.M."/>
            <person name="Handley G."/>
            <person name="Hu X."/>
            <person name="Huber C."/>
            <person name="Jiao X."/>
            <person name="Jones K."/>
            <person name="Levin J.Z."/>
            <person name="Liu Y."/>
            <person name="Macdonald P."/>
            <person name="Melnikov A."/>
            <person name="Raley C."/>
            <person name="Sassi M."/>
            <person name="Sherman B.T."/>
            <person name="Song X."/>
            <person name="Sykes S."/>
            <person name="Tran B."/>
            <person name="Walsh L."/>
            <person name="Xia Y."/>
            <person name="Yang J."/>
            <person name="Young S."/>
            <person name="Zeng Q."/>
            <person name="Zheng X."/>
            <person name="Stephens R."/>
            <person name="Nusbaum C."/>
            <person name="Birren B.W."/>
            <person name="Azadi P."/>
            <person name="Lempicki R.A."/>
            <person name="Cuomo C.A."/>
            <person name="Kovacs J.A."/>
        </authorList>
    </citation>
    <scope>NUCLEOTIDE SEQUENCE [LARGE SCALE GENOMIC DNA]</scope>
    <source>
        <strain evidence="10">B123</strain>
    </source>
</reference>
<evidence type="ECO:0000256" key="7">
    <source>
        <dbReference type="ARBA" id="ARBA00029496"/>
    </source>
</evidence>
<feature type="region of interest" description="Disordered" evidence="8">
    <location>
        <begin position="1"/>
        <end position="20"/>
    </location>
</feature>
<dbReference type="InterPro" id="IPR018574">
    <property type="entry name" value="Structure-sp_endonuc_su_Slx4"/>
</dbReference>
<evidence type="ECO:0000256" key="6">
    <source>
        <dbReference type="ARBA" id="ARBA00023242"/>
    </source>
</evidence>
<accession>M7P5B8</accession>
<comment type="similarity">
    <text evidence="2">Belongs to the SLX4 family.</text>
</comment>
<dbReference type="AlphaFoldDB" id="M7P5B8"/>
<dbReference type="STRING" id="1069680.M7P5B8"/>
<proteinExistence type="inferred from homology"/>